<dbReference type="PANTHER" id="PTHR33096:SF1">
    <property type="entry name" value="CXC1-LIKE CYSTEINE CLUSTER ASSOCIATED WITH KDZ TRANSPOSASES DOMAIN-CONTAINING PROTEIN"/>
    <property type="match status" value="1"/>
</dbReference>
<dbReference type="Pfam" id="PF18803">
    <property type="entry name" value="CxC2"/>
    <property type="match status" value="1"/>
</dbReference>
<sequence length="851" mass="95398">MDTDDEWHVIHIQCLQDDPLHLAPLATGDGVVLFRCGDCLAGMPACASCMCIAHQQWPLQAPEEWNGCFWKRARLAICACALRGRLPAQMAQRFGEISRQALSVYPPPSKMAPGCRNEFYFDDDDLPDSQNLLADHSISISQDGLQTVSGLMNLRGNKQTRLTAPNKLANTYADWTPVQDDSDDDTNFSAIADTVTSYDVSPDVNDADVLKRKCYKSLDQPMSLWRPLKQFFLESLLCCHGLGNYTAEPACAFCDAKYGDGAWLFRCLQCGNYLQCKACVLGQHATTPLHTFKEWNGAHWTEATLTQLEFVYQMGHHGLPCDFPKPEERLMVVMDVTGVHTLQYRYCKCERQQGKSTLHQVLDNGWYPATITDPDTCATFAVLDHFRLLNVVGNVNVHDYVGVLERLTDPLRMGSVPDHYKGFGRMSRQYTFLLRAERAGRAHKENGIQTTKPGGLAVTCWPCPQDGRNMPEGWRDVKPKYQFLYMLLLAMDANSRLKNRLWGNEHQDPSLGSGLRYFVEERGFKEHIKNYVAEKDVSTCIVFAALLQKETWLTTGLRCLGVGGCVCARQGVVRPQGLGDLQKGERYANMDYIFLSALIGVTVLWLMISYDIACQWQVHLLPCAKKIKETTTVPTDLDQFEIQFALPVWHAAAHKASCQTQNSLSYAAGVGRTDGERIERTWAVLNPLGFSTKEMGYGARHDAIEDRVDHLNFEKNVSQGDTLARKLIVAIAERDKQVEGFCEVDRTLSSRLRIAWEKRITDWLVDKTQPNPYCLEGGKGAGPTEAAVFLELKTAEALEVAEGREHVDMKSTALAFIRAGLQLEQAQLRIKVEVKGVTLITANQASEIQEM</sequence>
<dbReference type="InterPro" id="IPR041457">
    <property type="entry name" value="CxC2_KDZ-assoc"/>
</dbReference>
<name>A0AAD7CUV8_MYCRO</name>
<dbReference type="PANTHER" id="PTHR33096">
    <property type="entry name" value="CXC2 DOMAIN-CONTAINING PROTEIN"/>
    <property type="match status" value="1"/>
</dbReference>
<keyword evidence="3" id="KW-1185">Reference proteome</keyword>
<comment type="caution">
    <text evidence="2">The sequence shown here is derived from an EMBL/GenBank/DDBJ whole genome shotgun (WGS) entry which is preliminary data.</text>
</comment>
<evidence type="ECO:0000313" key="2">
    <source>
        <dbReference type="EMBL" id="KAJ7664818.1"/>
    </source>
</evidence>
<dbReference type="Proteomes" id="UP001221757">
    <property type="component" value="Unassembled WGS sequence"/>
</dbReference>
<dbReference type="InterPro" id="IPR040521">
    <property type="entry name" value="KDZ"/>
</dbReference>
<reference evidence="2" key="1">
    <citation type="submission" date="2023-03" db="EMBL/GenBank/DDBJ databases">
        <title>Massive genome expansion in bonnet fungi (Mycena s.s.) driven by repeated elements and novel gene families across ecological guilds.</title>
        <authorList>
            <consortium name="Lawrence Berkeley National Laboratory"/>
            <person name="Harder C.B."/>
            <person name="Miyauchi S."/>
            <person name="Viragh M."/>
            <person name="Kuo A."/>
            <person name="Thoen E."/>
            <person name="Andreopoulos B."/>
            <person name="Lu D."/>
            <person name="Skrede I."/>
            <person name="Drula E."/>
            <person name="Henrissat B."/>
            <person name="Morin E."/>
            <person name="Kohler A."/>
            <person name="Barry K."/>
            <person name="LaButti K."/>
            <person name="Morin E."/>
            <person name="Salamov A."/>
            <person name="Lipzen A."/>
            <person name="Mereny Z."/>
            <person name="Hegedus B."/>
            <person name="Baldrian P."/>
            <person name="Stursova M."/>
            <person name="Weitz H."/>
            <person name="Taylor A."/>
            <person name="Grigoriev I.V."/>
            <person name="Nagy L.G."/>
            <person name="Martin F."/>
            <person name="Kauserud H."/>
        </authorList>
    </citation>
    <scope>NUCLEOTIDE SEQUENCE</scope>
    <source>
        <strain evidence="2">CBHHK067</strain>
    </source>
</reference>
<feature type="domain" description="CxC2-like cysteine cluster KDZ transposase-associated" evidence="1">
    <location>
        <begin position="305"/>
        <end position="410"/>
    </location>
</feature>
<dbReference type="AlphaFoldDB" id="A0AAD7CUV8"/>
<evidence type="ECO:0000259" key="1">
    <source>
        <dbReference type="Pfam" id="PF18803"/>
    </source>
</evidence>
<dbReference type="EMBL" id="JARKIE010000220">
    <property type="protein sequence ID" value="KAJ7664818.1"/>
    <property type="molecule type" value="Genomic_DNA"/>
</dbReference>
<proteinExistence type="predicted"/>
<evidence type="ECO:0000313" key="3">
    <source>
        <dbReference type="Proteomes" id="UP001221757"/>
    </source>
</evidence>
<dbReference type="Pfam" id="PF18758">
    <property type="entry name" value="KDZ"/>
    <property type="match status" value="1"/>
</dbReference>
<accession>A0AAD7CUV8</accession>
<organism evidence="2 3">
    <name type="scientific">Mycena rosella</name>
    <name type="common">Pink bonnet</name>
    <name type="synonym">Agaricus rosellus</name>
    <dbReference type="NCBI Taxonomy" id="1033263"/>
    <lineage>
        <taxon>Eukaryota</taxon>
        <taxon>Fungi</taxon>
        <taxon>Dikarya</taxon>
        <taxon>Basidiomycota</taxon>
        <taxon>Agaricomycotina</taxon>
        <taxon>Agaricomycetes</taxon>
        <taxon>Agaricomycetidae</taxon>
        <taxon>Agaricales</taxon>
        <taxon>Marasmiineae</taxon>
        <taxon>Mycenaceae</taxon>
        <taxon>Mycena</taxon>
    </lineage>
</organism>
<gene>
    <name evidence="2" type="ORF">B0H17DRAFT_1211182</name>
</gene>
<protein>
    <recommendedName>
        <fullName evidence="1">CxC2-like cysteine cluster KDZ transposase-associated domain-containing protein</fullName>
    </recommendedName>
</protein>